<feature type="compositionally biased region" description="Basic and acidic residues" evidence="6">
    <location>
        <begin position="69"/>
        <end position="88"/>
    </location>
</feature>
<feature type="compositionally biased region" description="Basic and acidic residues" evidence="6">
    <location>
        <begin position="143"/>
        <end position="156"/>
    </location>
</feature>
<keyword evidence="4" id="KW-0863">Zinc-finger</keyword>
<dbReference type="SMART" id="SM00448">
    <property type="entry name" value="REC"/>
    <property type="match status" value="1"/>
</dbReference>
<feature type="region of interest" description="Disordered" evidence="6">
    <location>
        <begin position="536"/>
        <end position="595"/>
    </location>
</feature>
<feature type="region of interest" description="Disordered" evidence="6">
    <location>
        <begin position="1250"/>
        <end position="1287"/>
    </location>
</feature>
<feature type="region of interest" description="Disordered" evidence="6">
    <location>
        <begin position="692"/>
        <end position="817"/>
    </location>
</feature>
<feature type="compositionally biased region" description="Basic and acidic residues" evidence="6">
    <location>
        <begin position="29"/>
        <end position="48"/>
    </location>
</feature>
<feature type="compositionally biased region" description="Pro residues" evidence="6">
    <location>
        <begin position="1602"/>
        <end position="1611"/>
    </location>
</feature>
<feature type="compositionally biased region" description="Low complexity" evidence="6">
    <location>
        <begin position="808"/>
        <end position="817"/>
    </location>
</feature>
<gene>
    <name evidence="9" type="ORF">MCHLO_03664</name>
</gene>
<feature type="compositionally biased region" description="Low complexity" evidence="6">
    <location>
        <begin position="912"/>
        <end position="921"/>
    </location>
</feature>
<evidence type="ECO:0000256" key="3">
    <source>
        <dbReference type="ARBA" id="ARBA00023242"/>
    </source>
</evidence>
<dbReference type="CDD" id="cd17546">
    <property type="entry name" value="REC_hyHK_CKI1_RcsC-like"/>
    <property type="match status" value="1"/>
</dbReference>
<evidence type="ECO:0008006" key="11">
    <source>
        <dbReference type="Google" id="ProtNLM"/>
    </source>
</evidence>
<dbReference type="Proteomes" id="UP000815677">
    <property type="component" value="Unassembled WGS sequence"/>
</dbReference>
<feature type="compositionally biased region" description="Basic and acidic residues" evidence="6">
    <location>
        <begin position="765"/>
        <end position="781"/>
    </location>
</feature>
<feature type="region of interest" description="Disordered" evidence="6">
    <location>
        <begin position="1831"/>
        <end position="1934"/>
    </location>
</feature>
<feature type="region of interest" description="Disordered" evidence="6">
    <location>
        <begin position="1511"/>
        <end position="1660"/>
    </location>
</feature>
<dbReference type="PANTHER" id="PTHR13165">
    <property type="entry name" value="ARSENITE-RESISTANCE PROTEIN 2"/>
    <property type="match status" value="1"/>
</dbReference>
<evidence type="ECO:0000256" key="5">
    <source>
        <dbReference type="PROSITE-ProRule" id="PRU00169"/>
    </source>
</evidence>
<evidence type="ECO:0000256" key="4">
    <source>
        <dbReference type="PROSITE-ProRule" id="PRU00042"/>
    </source>
</evidence>
<feature type="compositionally biased region" description="Basic and acidic residues" evidence="6">
    <location>
        <begin position="565"/>
        <end position="595"/>
    </location>
</feature>
<reference evidence="9" key="1">
    <citation type="submission" date="2014-09" db="EMBL/GenBank/DDBJ databases">
        <title>Genome sequence of the luminous mushroom Mycena chlorophos for searching fungal bioluminescence genes.</title>
        <authorList>
            <person name="Tanaka Y."/>
            <person name="Kasuga D."/>
            <person name="Oba Y."/>
            <person name="Hase S."/>
            <person name="Sato K."/>
            <person name="Oba Y."/>
            <person name="Sakakibara Y."/>
        </authorList>
    </citation>
    <scope>NUCLEOTIDE SEQUENCE</scope>
</reference>
<comment type="similarity">
    <text evidence="2">Belongs to the ARS2 family.</text>
</comment>
<keyword evidence="4" id="KW-0862">Zinc</keyword>
<feature type="modified residue" description="4-aspartylphosphate" evidence="5">
    <location>
        <position position="1726"/>
    </location>
</feature>
<dbReference type="Pfam" id="PF04959">
    <property type="entry name" value="ARS2"/>
    <property type="match status" value="1"/>
</dbReference>
<feature type="region of interest" description="Disordered" evidence="6">
    <location>
        <begin position="438"/>
        <end position="468"/>
    </location>
</feature>
<feature type="compositionally biased region" description="Pro residues" evidence="6">
    <location>
        <begin position="1"/>
        <end position="10"/>
    </location>
</feature>
<evidence type="ECO:0000313" key="10">
    <source>
        <dbReference type="Proteomes" id="UP000815677"/>
    </source>
</evidence>
<feature type="compositionally biased region" description="Low complexity" evidence="6">
    <location>
        <begin position="1850"/>
        <end position="1862"/>
    </location>
</feature>
<evidence type="ECO:0000313" key="9">
    <source>
        <dbReference type="EMBL" id="GAT46125.1"/>
    </source>
</evidence>
<evidence type="ECO:0000256" key="2">
    <source>
        <dbReference type="ARBA" id="ARBA00005407"/>
    </source>
</evidence>
<keyword evidence="4" id="KW-0479">Metal-binding</keyword>
<evidence type="ECO:0000259" key="7">
    <source>
        <dbReference type="PROSITE" id="PS50110"/>
    </source>
</evidence>
<dbReference type="Gene3D" id="3.40.50.2300">
    <property type="match status" value="1"/>
</dbReference>
<feature type="compositionally biased region" description="Low complexity" evidence="6">
    <location>
        <begin position="1904"/>
        <end position="1915"/>
    </location>
</feature>
<dbReference type="Pfam" id="PF00072">
    <property type="entry name" value="Response_reg"/>
    <property type="match status" value="1"/>
</dbReference>
<feature type="region of interest" description="Disordered" evidence="6">
    <location>
        <begin position="1"/>
        <end position="116"/>
    </location>
</feature>
<protein>
    <recommendedName>
        <fullName evidence="11">Response regulatory domain-containing protein</fullName>
    </recommendedName>
</protein>
<keyword evidence="5" id="KW-0597">Phosphoprotein</keyword>
<comment type="subcellular location">
    <subcellularLocation>
        <location evidence="1">Nucleus</location>
    </subcellularLocation>
</comment>
<keyword evidence="3" id="KW-0539">Nucleus</keyword>
<dbReference type="InterPro" id="IPR013087">
    <property type="entry name" value="Znf_C2H2_type"/>
</dbReference>
<feature type="region of interest" description="Disordered" evidence="6">
    <location>
        <begin position="1321"/>
        <end position="1356"/>
    </location>
</feature>
<dbReference type="PROSITE" id="PS00028">
    <property type="entry name" value="ZINC_FINGER_C2H2_1"/>
    <property type="match status" value="1"/>
</dbReference>
<dbReference type="PANTHER" id="PTHR13165:SF0">
    <property type="entry name" value="SERRATE RNA EFFECTOR MOLECULE HOMOLOG"/>
    <property type="match status" value="1"/>
</dbReference>
<dbReference type="Pfam" id="PF12066">
    <property type="entry name" value="SERRATE_Ars2_N"/>
    <property type="match status" value="1"/>
</dbReference>
<feature type="compositionally biased region" description="Polar residues" evidence="6">
    <location>
        <begin position="1876"/>
        <end position="1889"/>
    </location>
</feature>
<feature type="domain" description="C2H2-type" evidence="8">
    <location>
        <begin position="648"/>
        <end position="671"/>
    </location>
</feature>
<feature type="compositionally biased region" description="Basic and acidic residues" evidence="6">
    <location>
        <begin position="1467"/>
        <end position="1481"/>
    </location>
</feature>
<evidence type="ECO:0000256" key="1">
    <source>
        <dbReference type="ARBA" id="ARBA00004123"/>
    </source>
</evidence>
<dbReference type="InterPro" id="IPR039727">
    <property type="entry name" value="SE/Ars2"/>
</dbReference>
<dbReference type="PROSITE" id="PS50110">
    <property type="entry name" value="RESPONSE_REGULATORY"/>
    <property type="match status" value="1"/>
</dbReference>
<feature type="compositionally biased region" description="Polar residues" evidence="6">
    <location>
        <begin position="1565"/>
        <end position="1582"/>
    </location>
</feature>
<evidence type="ECO:0000256" key="6">
    <source>
        <dbReference type="SAM" id="MobiDB-lite"/>
    </source>
</evidence>
<feature type="compositionally biased region" description="Polar residues" evidence="6">
    <location>
        <begin position="1627"/>
        <end position="1638"/>
    </location>
</feature>
<dbReference type="InterPro" id="IPR021933">
    <property type="entry name" value="SERRATE/Ars2_N"/>
</dbReference>
<dbReference type="EMBL" id="DF842145">
    <property type="protein sequence ID" value="GAT46125.1"/>
    <property type="molecule type" value="Genomic_DNA"/>
</dbReference>
<feature type="region of interest" description="Disordered" evidence="6">
    <location>
        <begin position="1438"/>
        <end position="1497"/>
    </location>
</feature>
<keyword evidence="10" id="KW-1185">Reference proteome</keyword>
<feature type="region of interest" description="Disordered" evidence="6">
    <location>
        <begin position="224"/>
        <end position="255"/>
    </location>
</feature>
<dbReference type="SUPFAM" id="SSF52172">
    <property type="entry name" value="CheY-like"/>
    <property type="match status" value="1"/>
</dbReference>
<accession>A0ABQ0L5C1</accession>
<feature type="compositionally biased region" description="Pro residues" evidence="6">
    <location>
        <begin position="1268"/>
        <end position="1279"/>
    </location>
</feature>
<name>A0ABQ0L5C1_MYCCL</name>
<dbReference type="InterPro" id="IPR001789">
    <property type="entry name" value="Sig_transdc_resp-reg_receiver"/>
</dbReference>
<evidence type="ECO:0000259" key="8">
    <source>
        <dbReference type="PROSITE" id="PS50157"/>
    </source>
</evidence>
<proteinExistence type="inferred from homology"/>
<feature type="domain" description="Response regulatory" evidence="7">
    <location>
        <begin position="1677"/>
        <end position="1818"/>
    </location>
</feature>
<feature type="compositionally biased region" description="Low complexity" evidence="6">
    <location>
        <begin position="1511"/>
        <end position="1520"/>
    </location>
</feature>
<feature type="compositionally biased region" description="Polar residues" evidence="6">
    <location>
        <begin position="1533"/>
        <end position="1544"/>
    </location>
</feature>
<feature type="compositionally biased region" description="Low complexity" evidence="6">
    <location>
        <begin position="89"/>
        <end position="105"/>
    </location>
</feature>
<dbReference type="InterPro" id="IPR007042">
    <property type="entry name" value="SERRATE/Ars2_C"/>
</dbReference>
<feature type="region of interest" description="Disordered" evidence="6">
    <location>
        <begin position="139"/>
        <end position="160"/>
    </location>
</feature>
<feature type="compositionally biased region" description="Polar residues" evidence="6">
    <location>
        <begin position="700"/>
        <end position="711"/>
    </location>
</feature>
<feature type="region of interest" description="Disordered" evidence="6">
    <location>
        <begin position="840"/>
        <end position="921"/>
    </location>
</feature>
<organism evidence="9 10">
    <name type="scientific">Mycena chlorophos</name>
    <name type="common">Agaric fungus</name>
    <name type="synonym">Agaricus chlorophos</name>
    <dbReference type="NCBI Taxonomy" id="658473"/>
    <lineage>
        <taxon>Eukaryota</taxon>
        <taxon>Fungi</taxon>
        <taxon>Dikarya</taxon>
        <taxon>Basidiomycota</taxon>
        <taxon>Agaricomycotina</taxon>
        <taxon>Agaricomycetes</taxon>
        <taxon>Agaricomycetidae</taxon>
        <taxon>Agaricales</taxon>
        <taxon>Marasmiineae</taxon>
        <taxon>Mycenaceae</taxon>
        <taxon>Mycena</taxon>
    </lineage>
</organism>
<sequence>MSWNSYPPPPRRSRSRSPGRAPYPSYGEQYRDWDDRWNPYDRPYDYRRGRSRSPQSEVGRKRPRSASPYDRERDRYDPRPRYDDHDGRYGSSPRRGMSMSGSASYNRRGPPDPHNFDYPASLKQFADWFRFYFPQQATEEDNADKAAEQEAADGTKPRNGIKSRWEKYKKEFADKQLQTMFEHHKKSPWFNEKYNPSDEHQNLRKRVRKEGWAGRLATFLSDLEDGKFDPDLSESASKDNGNVPAEPEAGAEASNGVATAPLISEDVKLEDDDMQFNMAVEEDPTDADMNRAEVGKKRGVMLSDRGEELAVMPEGNQVMIRTIPPDIGRVKLEDACSNISGFVYLALGDPMQKRNYYRAGWLKFREDADMGAALAELGEKKIEGFKLHVTHMVKAFVNRVRYAPEVASRPERMEKDLAQAKQLAAKLEAEAKELQTLTFEKKTKANGDAMDDGASGGEGEPEPERGSEAVEARIAKALVEQTVVDANDEKALGEFKTMVSLDLYLAYLRNAFHTCYYCAVVTDHLEELQRKCIRHDRRPLPPPVPQADEPPNKEELQDAPIGDADESKVKPEEGQDVVMEDKEKEKAPLKDKEPKRNDDRWLELLDSKLALLLDREHVDPHLYGGKSYDEELAKAVEPFVKQEDEGKFRCKTCQKLFKATSFVEKHVANKHPEHVRILDELPFFNNFALDPHRIQPFQHPPTNSGNGQTAPPQAYGVSVASYGAPQSWDGGHSSNGRRLSERLGGFADLPPKPAALDMALSAGNEGRDRDRERDRDRDRDRHRDRRPHRGRDGPPPPPPPDAKEDPRAAAGRRSSQASKAWLMPLPEPSADPSLATFTFKRRNDTGRPPTPPATAGSDDVDDESAMSEAEQDRNETPTNKVNHPRFSRAFSVPQLNRLTNPHRPAGLHKVSSDPGTSSTSPDQLLALSVELADMVQMAIQTLLQISPPQILEPTKEQFSACTLSVPTPSMSALFTAMRNLNYFSAHMAAFGQDDAPVTAMPIPQSEFDLGELLQSVGDVMGGAAANAGVDLVLYHADLSLKYAWVSGSESGLTVALSHVLRQFISVAKPGDSIEVGLFIGFAAPRAEEVTVLPDADPIIDAITSSPISEDGPIQCTIQIAHKFGHSETEELEPRAEPHFSSLILRRLLRQIGGSLTYDLPSSTSGRTCQLTLMLERAGSDLLSSSASSVSADLGAPAEPTLEELSAFADKLKGAKVALYASSKSSFALHVTRYLADWGMDVSHIDGEVEQQPPTAAEGPSDPAVPATTPFPPSPEPPAATPATAAGMEQKPPRLSFIFIDDDVAVLRERLNALRVEQPYPLTLTPKRPPLPHHSRRSTTQIPRISSSSPMPPPPLPTSAPSPVVIVHFTSLASFKAVKDVLQSVLSSYMGTSLQIPEVMIIPKPAGPRRVLTQLHMAVTRPPVDPFFSPIATSPGTPLNTSFYGYGPGGSAGRSPAGSNRPGTARSNSDRSNRSATKDFFERPVPAPPSPLSMSNSTEYFSDDAVQLGSTPSSGLLISSPPGQPAGIFFSPRASRTSSGNNNKKPTIPAMERDNGQLLAPGSRRASVSRTSSDNPTFSSLHEITSPRPPSRVLTAASAAPSPASPQPPATVPPIKTEVAADAPVSPQPLSASPSNLVASPTALRRPLRRRTATPDPKAAAADKKAASDVVDIVPPISVLIVEDNVVNQMQLAGFMRKKKIKYQVANDGREAIQKWRDGNFDLILMDIQMPKMDGIEATKEIRRLEKLSASEEATIPATATSNGDSGASSNYRSSVIIVAQTASSLNSDRVKALAAGCNDFLTKPVNHHWLNNKVTEWGSIKALQMWAEPPAAAANGHGNGQATSAEGPAEKATATAKAAEAKVPSPGTFWGGTEAGRSSESAADAAQTTPEDRSHYAGSPPGPTSAGGPAAPADSASHDDGMADEQPESEVGAR</sequence>
<dbReference type="PROSITE" id="PS50157">
    <property type="entry name" value="ZINC_FINGER_C2H2_2"/>
    <property type="match status" value="1"/>
</dbReference>
<dbReference type="InterPro" id="IPR011006">
    <property type="entry name" value="CheY-like_superfamily"/>
</dbReference>